<dbReference type="InterPro" id="IPR058240">
    <property type="entry name" value="rSAM_sf"/>
</dbReference>
<dbReference type="SFLD" id="SFLDS00029">
    <property type="entry name" value="Radical_SAM"/>
    <property type="match status" value="1"/>
</dbReference>
<sequence>MFSQRFKSHHDVGGIILQHFGHMKRPVPPTEVEKMLMTKAKEEKGAMYVHIPYCDKICSFCNLNRKQLDNDLEDYTDFLIKEFEKYGKTDYMKSKKLDAAFFGGGTPTILREHQIEKILKCIKQNYNFTEDYEFTFESTLHNLNDKKLEILQKNGVNRLSIGIQSFSPKGRDTLNRTYTKEETVKRLKKVKDNFDGLVCIDIIYNYPEETVEEATEDADIIADLKLDSSSFYSLIIFDGSKMSKDIKENRLELDYKLETDRKLHNAFVKRLLSKGDYEILEHTKIVRKNGDKYKYIKLLNSQTDTLPIGVGAGGKLGNFDIFRMSPDKQFFMAASEEERKLKTLSGLLQYPVVYFSEIKKYILEGVFDKIHNLFKIFDEKKYLKLYDDRYEITVDGLFWGNNIDSEVIKICLGG</sequence>
<evidence type="ECO:0000313" key="2">
    <source>
        <dbReference type="EMBL" id="BBM36818.1"/>
    </source>
</evidence>
<organism evidence="2 3">
    <name type="scientific">Pseudoleptotrichia goodfellowii</name>
    <dbReference type="NCBI Taxonomy" id="157692"/>
    <lineage>
        <taxon>Bacteria</taxon>
        <taxon>Fusobacteriati</taxon>
        <taxon>Fusobacteriota</taxon>
        <taxon>Fusobacteriia</taxon>
        <taxon>Fusobacteriales</taxon>
        <taxon>Leptotrichiaceae</taxon>
        <taxon>Pseudoleptotrichia</taxon>
    </lineage>
</organism>
<dbReference type="STRING" id="714315.GCA_000516535_01772"/>
<dbReference type="InterPro" id="IPR007197">
    <property type="entry name" value="rSAM"/>
</dbReference>
<reference evidence="2 3" key="1">
    <citation type="submission" date="2019-07" db="EMBL/GenBank/DDBJ databases">
        <title>Complete Genome Sequence of Leptotrichia goodfellowii Strain JCM 16774.</title>
        <authorList>
            <person name="Watanabe S."/>
            <person name="Cui L."/>
        </authorList>
    </citation>
    <scope>NUCLEOTIDE SEQUENCE [LARGE SCALE GENOMIC DNA]</scope>
    <source>
        <strain evidence="2 3">JCM16774</strain>
    </source>
</reference>
<dbReference type="GO" id="GO:0051539">
    <property type="term" value="F:4 iron, 4 sulfur cluster binding"/>
    <property type="evidence" value="ECO:0007669"/>
    <property type="project" value="TreeGrafter"/>
</dbReference>
<dbReference type="InterPro" id="IPR034505">
    <property type="entry name" value="Coproporphyrinogen-III_oxidase"/>
</dbReference>
<protein>
    <submittedName>
        <fullName evidence="2">Radical SAM domain protein</fullName>
    </submittedName>
</protein>
<dbReference type="EMBL" id="AP019822">
    <property type="protein sequence ID" value="BBM36818.1"/>
    <property type="molecule type" value="Genomic_DNA"/>
</dbReference>
<dbReference type="GO" id="GO:0006779">
    <property type="term" value="P:porphyrin-containing compound biosynthetic process"/>
    <property type="evidence" value="ECO:0007669"/>
    <property type="project" value="TreeGrafter"/>
</dbReference>
<dbReference type="AlphaFoldDB" id="A0A510JBX1"/>
<name>A0A510JBX1_9FUSO</name>
<dbReference type="SMART" id="SM00729">
    <property type="entry name" value="Elp3"/>
    <property type="match status" value="1"/>
</dbReference>
<dbReference type="RefSeq" id="WP_026738011.1">
    <property type="nucleotide sequence ID" value="NZ_AP019822.1"/>
</dbReference>
<dbReference type="PANTHER" id="PTHR13932:SF5">
    <property type="entry name" value="RADICAL S-ADENOSYL METHIONINE DOMAIN-CONTAINING PROTEIN 1, MITOCHONDRIAL"/>
    <property type="match status" value="1"/>
</dbReference>
<dbReference type="OrthoDB" id="9808022at2"/>
<dbReference type="SFLD" id="SFLDG01082">
    <property type="entry name" value="B12-binding_domain_containing"/>
    <property type="match status" value="1"/>
</dbReference>
<dbReference type="SFLD" id="SFLDG01065">
    <property type="entry name" value="anaerobic_coproporphyrinogen-I"/>
    <property type="match status" value="1"/>
</dbReference>
<evidence type="ECO:0000313" key="3">
    <source>
        <dbReference type="Proteomes" id="UP000321606"/>
    </source>
</evidence>
<dbReference type="Pfam" id="PF04055">
    <property type="entry name" value="Radical_SAM"/>
    <property type="match status" value="1"/>
</dbReference>
<proteinExistence type="predicted"/>
<dbReference type="Proteomes" id="UP000321606">
    <property type="component" value="Chromosome"/>
</dbReference>
<dbReference type="KEGG" id="lgo:JCM16774_1764"/>
<dbReference type="SUPFAM" id="SSF102114">
    <property type="entry name" value="Radical SAM enzymes"/>
    <property type="match status" value="1"/>
</dbReference>
<dbReference type="GO" id="GO:0005737">
    <property type="term" value="C:cytoplasm"/>
    <property type="evidence" value="ECO:0007669"/>
    <property type="project" value="TreeGrafter"/>
</dbReference>
<dbReference type="GO" id="GO:0003824">
    <property type="term" value="F:catalytic activity"/>
    <property type="evidence" value="ECO:0007669"/>
    <property type="project" value="InterPro"/>
</dbReference>
<gene>
    <name evidence="2" type="ORF">JCM16774_1764</name>
</gene>
<accession>A0A510JBX1</accession>
<feature type="domain" description="Radical SAM core" evidence="1">
    <location>
        <begin position="39"/>
        <end position="276"/>
    </location>
</feature>
<evidence type="ECO:0000259" key="1">
    <source>
        <dbReference type="PROSITE" id="PS51918"/>
    </source>
</evidence>
<dbReference type="InterPro" id="IPR023404">
    <property type="entry name" value="rSAM_horseshoe"/>
</dbReference>
<dbReference type="Gene3D" id="3.80.30.20">
    <property type="entry name" value="tm_1862 like domain"/>
    <property type="match status" value="1"/>
</dbReference>
<dbReference type="InterPro" id="IPR006638">
    <property type="entry name" value="Elp3/MiaA/NifB-like_rSAM"/>
</dbReference>
<dbReference type="PANTHER" id="PTHR13932">
    <property type="entry name" value="COPROPORPHYRINIGEN III OXIDASE"/>
    <property type="match status" value="1"/>
</dbReference>
<dbReference type="PROSITE" id="PS51918">
    <property type="entry name" value="RADICAL_SAM"/>
    <property type="match status" value="1"/>
</dbReference>